<accession>A0A2J8AEC4</accession>
<evidence type="ECO:0000313" key="4">
    <source>
        <dbReference type="EMBL" id="PNH10878.1"/>
    </source>
</evidence>
<protein>
    <submittedName>
        <fullName evidence="4">Uncharacterized protein</fullName>
    </submittedName>
</protein>
<comment type="subcellular location">
    <subcellularLocation>
        <location evidence="1">Cytoplasm</location>
        <location evidence="1">Cytoskeleton</location>
        <location evidence="1">Cilium axoneme</location>
    </subcellularLocation>
</comment>
<name>A0A2J8AEC4_9CHLO</name>
<dbReference type="AlphaFoldDB" id="A0A2J8AEC4"/>
<dbReference type="InterPro" id="IPR032675">
    <property type="entry name" value="LRR_dom_sf"/>
</dbReference>
<keyword evidence="3" id="KW-0677">Repeat</keyword>
<organism evidence="4 5">
    <name type="scientific">Tetrabaena socialis</name>
    <dbReference type="NCBI Taxonomy" id="47790"/>
    <lineage>
        <taxon>Eukaryota</taxon>
        <taxon>Viridiplantae</taxon>
        <taxon>Chlorophyta</taxon>
        <taxon>core chlorophytes</taxon>
        <taxon>Chlorophyceae</taxon>
        <taxon>CS clade</taxon>
        <taxon>Chlamydomonadales</taxon>
        <taxon>Tetrabaenaceae</taxon>
        <taxon>Tetrabaena</taxon>
    </lineage>
</organism>
<dbReference type="SUPFAM" id="SSF52058">
    <property type="entry name" value="L domain-like"/>
    <property type="match status" value="1"/>
</dbReference>
<keyword evidence="2" id="KW-0433">Leucine-rich repeat</keyword>
<dbReference type="Proteomes" id="UP000236333">
    <property type="component" value="Unassembled WGS sequence"/>
</dbReference>
<dbReference type="Gene3D" id="3.80.10.10">
    <property type="entry name" value="Ribonuclease Inhibitor"/>
    <property type="match status" value="1"/>
</dbReference>
<reference evidence="4 5" key="1">
    <citation type="journal article" date="2017" name="Mol. Biol. Evol.">
        <title>The 4-celled Tetrabaena socialis nuclear genome reveals the essential components for genetic control of cell number at the origin of multicellularity in the volvocine lineage.</title>
        <authorList>
            <person name="Featherston J."/>
            <person name="Arakaki Y."/>
            <person name="Hanschen E.R."/>
            <person name="Ferris P.J."/>
            <person name="Michod R.E."/>
            <person name="Olson B.J.S.C."/>
            <person name="Nozaki H."/>
            <person name="Durand P.M."/>
        </authorList>
    </citation>
    <scope>NUCLEOTIDE SEQUENCE [LARGE SCALE GENOMIC DNA]</scope>
    <source>
        <strain evidence="4 5">NIES-571</strain>
    </source>
</reference>
<evidence type="ECO:0000256" key="1">
    <source>
        <dbReference type="ARBA" id="ARBA00004430"/>
    </source>
</evidence>
<comment type="caution">
    <text evidence="4">The sequence shown here is derived from an EMBL/GenBank/DDBJ whole genome shotgun (WGS) entry which is preliminary data.</text>
</comment>
<dbReference type="InterPro" id="IPR050216">
    <property type="entry name" value="LRR_domain-containing"/>
</dbReference>
<evidence type="ECO:0000256" key="3">
    <source>
        <dbReference type="ARBA" id="ARBA00022737"/>
    </source>
</evidence>
<dbReference type="PANTHER" id="PTHR48051:SF36">
    <property type="entry name" value="CASPASE FAMILY P20 DOMAIN-CONTAINING PROTEIN"/>
    <property type="match status" value="1"/>
</dbReference>
<keyword evidence="5" id="KW-1185">Reference proteome</keyword>
<dbReference type="EMBL" id="PGGS01000044">
    <property type="protein sequence ID" value="PNH10878.1"/>
    <property type="molecule type" value="Genomic_DNA"/>
</dbReference>
<dbReference type="OrthoDB" id="1668230at2759"/>
<dbReference type="PANTHER" id="PTHR48051">
    <property type="match status" value="1"/>
</dbReference>
<gene>
    <name evidence="4" type="ORF">TSOC_002372</name>
</gene>
<dbReference type="GO" id="GO:0005930">
    <property type="term" value="C:axoneme"/>
    <property type="evidence" value="ECO:0007669"/>
    <property type="project" value="UniProtKB-SubCell"/>
</dbReference>
<proteinExistence type="predicted"/>
<sequence>MVLPLTPVEVEKNKPVPAVTTGEAKASKNPYLCLSTMKLTELPSGVAQLAALTHLDISNNAIACLPEGCLPPGLVELTLTGCELAELPASLAALPRLKKLFAGANRRKGEGGEDRGRLLRRPLACLSDAPPIEYDITSTTEVLGTAMLRAGGQVLDGYRTEGFECLEFRPPPALLDARGIRLALKDPRHASDTVGRADVRLRLHVPLAGGGPDMWDDRD</sequence>
<evidence type="ECO:0000313" key="5">
    <source>
        <dbReference type="Proteomes" id="UP000236333"/>
    </source>
</evidence>
<evidence type="ECO:0000256" key="2">
    <source>
        <dbReference type="ARBA" id="ARBA00022614"/>
    </source>
</evidence>